<name>A0A1A5ZUC0_9TREE</name>
<dbReference type="EMBL" id="KI894037">
    <property type="protein sequence ID" value="OBR81407.1"/>
    <property type="molecule type" value="Genomic_DNA"/>
</dbReference>
<evidence type="ECO:0000313" key="3">
    <source>
        <dbReference type="EMBL" id="WWC63960.1"/>
    </source>
</evidence>
<gene>
    <name evidence="2" type="ORF">I303_08177</name>
    <name evidence="3" type="ORF">I303_106566</name>
</gene>
<dbReference type="GeneID" id="28971876"/>
<dbReference type="EMBL" id="CP144537">
    <property type="protein sequence ID" value="WWC63960.1"/>
    <property type="molecule type" value="Genomic_DNA"/>
</dbReference>
<reference evidence="3" key="2">
    <citation type="submission" date="2013-07" db="EMBL/GenBank/DDBJ databases">
        <authorList>
            <consortium name="The Broad Institute Genome Sequencing Platform"/>
            <person name="Cuomo C."/>
            <person name="Litvintseva A."/>
            <person name="Chen Y."/>
            <person name="Heitman J."/>
            <person name="Sun S."/>
            <person name="Springer D."/>
            <person name="Dromer F."/>
            <person name="Young S.K."/>
            <person name="Zeng Q."/>
            <person name="Gargeya S."/>
            <person name="Fitzgerald M."/>
            <person name="Abouelleil A."/>
            <person name="Alvarado L."/>
            <person name="Berlin A.M."/>
            <person name="Chapman S.B."/>
            <person name="Dewar J."/>
            <person name="Goldberg J."/>
            <person name="Griggs A."/>
            <person name="Gujja S."/>
            <person name="Hansen M."/>
            <person name="Howarth C."/>
            <person name="Imamovic A."/>
            <person name="Larimer J."/>
            <person name="McCowan C."/>
            <person name="Murphy C."/>
            <person name="Pearson M."/>
            <person name="Priest M."/>
            <person name="Roberts A."/>
            <person name="Saif S."/>
            <person name="Shea T."/>
            <person name="Sykes S."/>
            <person name="Wortman J."/>
            <person name="Nusbaum C."/>
            <person name="Birren B."/>
        </authorList>
    </citation>
    <scope>NUCLEOTIDE SEQUENCE</scope>
    <source>
        <strain evidence="3">CBS 10117</strain>
    </source>
</reference>
<proteinExistence type="predicted"/>
<evidence type="ECO:0000313" key="2">
    <source>
        <dbReference type="EMBL" id="OBR81407.1"/>
    </source>
</evidence>
<feature type="region of interest" description="Disordered" evidence="1">
    <location>
        <begin position="1"/>
        <end position="75"/>
    </location>
</feature>
<reference evidence="3" key="3">
    <citation type="submission" date="2024-02" db="EMBL/GenBank/DDBJ databases">
        <title>Comparative genomics of Cryptococcus and Kwoniella reveals pathogenesis evolution and contrasting modes of karyotype evolution via chromosome fusion or intercentromeric recombination.</title>
        <authorList>
            <person name="Coelho M.A."/>
            <person name="David-Palma M."/>
            <person name="Shea T."/>
            <person name="Bowers K."/>
            <person name="McGinley-Smith S."/>
            <person name="Mohammad A.W."/>
            <person name="Gnirke A."/>
            <person name="Yurkov A.M."/>
            <person name="Nowrousian M."/>
            <person name="Sun S."/>
            <person name="Cuomo C.A."/>
            <person name="Heitman J."/>
        </authorList>
    </citation>
    <scope>NUCLEOTIDE SEQUENCE</scope>
    <source>
        <strain evidence="3">CBS 10117</strain>
    </source>
</reference>
<dbReference type="VEuPathDB" id="FungiDB:I303_08177"/>
<dbReference type="AlphaFoldDB" id="A0A1A5ZUC0"/>
<reference evidence="2" key="1">
    <citation type="submission" date="2013-07" db="EMBL/GenBank/DDBJ databases">
        <title>The Genome Sequence of Cryptococcus dejecticola CBS10117.</title>
        <authorList>
            <consortium name="The Broad Institute Genome Sequencing Platform"/>
            <person name="Cuomo C."/>
            <person name="Litvintseva A."/>
            <person name="Chen Y."/>
            <person name="Heitman J."/>
            <person name="Sun S."/>
            <person name="Springer D."/>
            <person name="Dromer F."/>
            <person name="Young S.K."/>
            <person name="Zeng Q."/>
            <person name="Gargeya S."/>
            <person name="Fitzgerald M."/>
            <person name="Abouelleil A."/>
            <person name="Alvarado L."/>
            <person name="Berlin A.M."/>
            <person name="Chapman S.B."/>
            <person name="Dewar J."/>
            <person name="Goldberg J."/>
            <person name="Griggs A."/>
            <person name="Gujja S."/>
            <person name="Hansen M."/>
            <person name="Howarth C."/>
            <person name="Imamovic A."/>
            <person name="Larimer J."/>
            <person name="McCowan C."/>
            <person name="Murphy C."/>
            <person name="Pearson M."/>
            <person name="Priest M."/>
            <person name="Roberts A."/>
            <person name="Saif S."/>
            <person name="Shea T."/>
            <person name="Sykes S."/>
            <person name="Wortman J."/>
            <person name="Nusbaum C."/>
            <person name="Birren B."/>
        </authorList>
    </citation>
    <scope>NUCLEOTIDE SEQUENCE [LARGE SCALE GENOMIC DNA]</scope>
    <source>
        <strain evidence="2">CBS 10117</strain>
    </source>
</reference>
<dbReference type="RefSeq" id="XP_018259249.1">
    <property type="nucleotide sequence ID" value="XM_018411437.1"/>
</dbReference>
<organism evidence="2">
    <name type="scientific">Kwoniella dejecticola CBS 10117</name>
    <dbReference type="NCBI Taxonomy" id="1296121"/>
    <lineage>
        <taxon>Eukaryota</taxon>
        <taxon>Fungi</taxon>
        <taxon>Dikarya</taxon>
        <taxon>Basidiomycota</taxon>
        <taxon>Agaricomycotina</taxon>
        <taxon>Tremellomycetes</taxon>
        <taxon>Tremellales</taxon>
        <taxon>Cryptococcaceae</taxon>
        <taxon>Kwoniella</taxon>
    </lineage>
</organism>
<sequence>MRSFKLRKTAFEKVTKHSQQPLAALRPMTMTDSVSSPSTESSSRVPPTTTHKDEAPSPSDGERQYQECQSRRDYRRTSSLGEWHIFGNRSGYFGPDDDDSSNTVIFRAIDLIRAGATWVVFAGRWGLGLKIQHTHINRAFSS</sequence>
<feature type="compositionally biased region" description="Low complexity" evidence="1">
    <location>
        <begin position="31"/>
        <end position="49"/>
    </location>
</feature>
<evidence type="ECO:0000256" key="1">
    <source>
        <dbReference type="SAM" id="MobiDB-lite"/>
    </source>
</evidence>
<feature type="compositionally biased region" description="Basic and acidic residues" evidence="1">
    <location>
        <begin position="50"/>
        <end position="75"/>
    </location>
</feature>
<dbReference type="Proteomes" id="UP000078595">
    <property type="component" value="Chromosome 8"/>
</dbReference>
<evidence type="ECO:0000313" key="4">
    <source>
        <dbReference type="Proteomes" id="UP000078595"/>
    </source>
</evidence>
<dbReference type="KEGG" id="kdj:28971876"/>
<protein>
    <submittedName>
        <fullName evidence="2">Uncharacterized protein</fullName>
    </submittedName>
</protein>
<accession>A0A1A5ZUC0</accession>
<keyword evidence="4" id="KW-1185">Reference proteome</keyword>